<evidence type="ECO:0000313" key="2">
    <source>
        <dbReference type="Proteomes" id="UP001595629"/>
    </source>
</evidence>
<keyword evidence="2" id="KW-1185">Reference proteome</keyword>
<evidence type="ECO:0000313" key="1">
    <source>
        <dbReference type="EMBL" id="MFC3616414.1"/>
    </source>
</evidence>
<name>A0ABV7TNU7_9RHOB</name>
<sequence length="76" mass="8595">MIREGWGSSSPLYRNFFTAGFLPDTPRAVQDRFDKFQRASVSPENALRLHELRSMIDVTDIAADVTAPLEEGRRIA</sequence>
<accession>A0ABV7TNU7</accession>
<protein>
    <submittedName>
        <fullName evidence="1">Uncharacterized protein</fullName>
    </submittedName>
</protein>
<gene>
    <name evidence="1" type="ORF">ACFORG_21945</name>
</gene>
<reference evidence="2" key="1">
    <citation type="journal article" date="2019" name="Int. J. Syst. Evol. Microbiol.">
        <title>The Global Catalogue of Microorganisms (GCM) 10K type strain sequencing project: providing services to taxonomists for standard genome sequencing and annotation.</title>
        <authorList>
            <consortium name="The Broad Institute Genomics Platform"/>
            <consortium name="The Broad Institute Genome Sequencing Center for Infectious Disease"/>
            <person name="Wu L."/>
            <person name="Ma J."/>
        </authorList>
    </citation>
    <scope>NUCLEOTIDE SEQUENCE [LARGE SCALE GENOMIC DNA]</scope>
    <source>
        <strain evidence="2">KCTC 42911</strain>
    </source>
</reference>
<proteinExistence type="predicted"/>
<comment type="caution">
    <text evidence="1">The sequence shown here is derived from an EMBL/GenBank/DDBJ whole genome shotgun (WGS) entry which is preliminary data.</text>
</comment>
<dbReference type="Proteomes" id="UP001595629">
    <property type="component" value="Unassembled WGS sequence"/>
</dbReference>
<organism evidence="1 2">
    <name type="scientific">Lutimaribacter marinistellae</name>
    <dbReference type="NCBI Taxonomy" id="1820329"/>
    <lineage>
        <taxon>Bacteria</taxon>
        <taxon>Pseudomonadati</taxon>
        <taxon>Pseudomonadota</taxon>
        <taxon>Alphaproteobacteria</taxon>
        <taxon>Rhodobacterales</taxon>
        <taxon>Roseobacteraceae</taxon>
        <taxon>Lutimaribacter</taxon>
    </lineage>
</organism>
<dbReference type="RefSeq" id="WP_386737728.1">
    <property type="nucleotide sequence ID" value="NZ_JBHRXI010000049.1"/>
</dbReference>
<dbReference type="EMBL" id="JBHRXI010000049">
    <property type="protein sequence ID" value="MFC3616414.1"/>
    <property type="molecule type" value="Genomic_DNA"/>
</dbReference>